<gene>
    <name evidence="2" type="ORF">SAMN04488063_2831</name>
</gene>
<evidence type="ECO:0000313" key="3">
    <source>
        <dbReference type="Proteomes" id="UP000198876"/>
    </source>
</evidence>
<organism evidence="2 3">
    <name type="scientific">Halopelagius inordinatus</name>
    <dbReference type="NCBI Taxonomy" id="553467"/>
    <lineage>
        <taxon>Archaea</taxon>
        <taxon>Methanobacteriati</taxon>
        <taxon>Methanobacteriota</taxon>
        <taxon>Stenosarchaea group</taxon>
        <taxon>Halobacteria</taxon>
        <taxon>Halobacteriales</taxon>
        <taxon>Haloferacaceae</taxon>
    </lineage>
</organism>
<feature type="region of interest" description="Disordered" evidence="1">
    <location>
        <begin position="41"/>
        <end position="64"/>
    </location>
</feature>
<feature type="region of interest" description="Disordered" evidence="1">
    <location>
        <begin position="74"/>
        <end position="93"/>
    </location>
</feature>
<accession>A0A1I2UFK6</accession>
<reference evidence="3" key="1">
    <citation type="submission" date="2016-10" db="EMBL/GenBank/DDBJ databases">
        <authorList>
            <person name="Varghese N."/>
            <person name="Submissions S."/>
        </authorList>
    </citation>
    <scope>NUCLEOTIDE SEQUENCE [LARGE SCALE GENOMIC DNA]</scope>
    <source>
        <strain evidence="3">CGMCC 1.7739</strain>
    </source>
</reference>
<proteinExistence type="predicted"/>
<keyword evidence="3" id="KW-1185">Reference proteome</keyword>
<protein>
    <submittedName>
        <fullName evidence="2">Uncharacterized protein</fullName>
    </submittedName>
</protein>
<name>A0A1I2UFK6_9EURY</name>
<dbReference type="RefSeq" id="WP_092893213.1">
    <property type="nucleotide sequence ID" value="NZ_FOOQ01000003.1"/>
</dbReference>
<feature type="compositionally biased region" description="Basic and acidic residues" evidence="1">
    <location>
        <begin position="80"/>
        <end position="93"/>
    </location>
</feature>
<sequence>MAEDRSIETVEEGDDYYHVRYADPDEFDTIRTPDWAANAAESVVEGSEVRTGHKDGGGDDDWETQSVLVPVDEVDDEDEAKSAAEDIVEKIKE</sequence>
<dbReference type="AlphaFoldDB" id="A0A1I2UFK6"/>
<evidence type="ECO:0000313" key="2">
    <source>
        <dbReference type="EMBL" id="SFG73636.1"/>
    </source>
</evidence>
<evidence type="ECO:0000256" key="1">
    <source>
        <dbReference type="SAM" id="MobiDB-lite"/>
    </source>
</evidence>
<dbReference type="OrthoDB" id="155519at2157"/>
<feature type="compositionally biased region" description="Basic and acidic residues" evidence="1">
    <location>
        <begin position="47"/>
        <end position="57"/>
    </location>
</feature>
<dbReference type="EMBL" id="FOOQ01000003">
    <property type="protein sequence ID" value="SFG73636.1"/>
    <property type="molecule type" value="Genomic_DNA"/>
</dbReference>
<dbReference type="STRING" id="553467.SAMN04488063_2831"/>
<dbReference type="Proteomes" id="UP000198876">
    <property type="component" value="Unassembled WGS sequence"/>
</dbReference>